<dbReference type="OrthoDB" id="9766459at2"/>
<evidence type="ECO:0000313" key="2">
    <source>
        <dbReference type="Proteomes" id="UP000253919"/>
    </source>
</evidence>
<dbReference type="InterPro" id="IPR035965">
    <property type="entry name" value="PAS-like_dom_sf"/>
</dbReference>
<comment type="caution">
    <text evidence="1">The sequence shown here is derived from an EMBL/GenBank/DDBJ whole genome shotgun (WGS) entry which is preliminary data.</text>
</comment>
<keyword evidence="2" id="KW-1185">Reference proteome</keyword>
<dbReference type="EMBL" id="QASA01000002">
    <property type="protein sequence ID" value="RDC58847.1"/>
    <property type="molecule type" value="Genomic_DNA"/>
</dbReference>
<reference evidence="1 2" key="1">
    <citation type="submission" date="2018-04" db="EMBL/GenBank/DDBJ databases">
        <title>Adhaeribacter sp. HMF7616 genome sequencing and assembly.</title>
        <authorList>
            <person name="Kang H."/>
            <person name="Kang J."/>
            <person name="Cha I."/>
            <person name="Kim H."/>
            <person name="Joh K."/>
        </authorList>
    </citation>
    <scope>NUCLEOTIDE SEQUENCE [LARGE SCALE GENOMIC DNA]</scope>
    <source>
        <strain evidence="1 2">HMF7616</strain>
    </source>
</reference>
<gene>
    <name evidence="1" type="ORF">AHMF7616_05281</name>
</gene>
<dbReference type="Gene3D" id="3.30.450.20">
    <property type="entry name" value="PAS domain"/>
    <property type="match status" value="1"/>
</dbReference>
<organism evidence="1 2">
    <name type="scientific">Adhaeribacter pallidiroseus</name>
    <dbReference type="NCBI Taxonomy" id="2072847"/>
    <lineage>
        <taxon>Bacteria</taxon>
        <taxon>Pseudomonadati</taxon>
        <taxon>Bacteroidota</taxon>
        <taxon>Cytophagia</taxon>
        <taxon>Cytophagales</taxon>
        <taxon>Hymenobacteraceae</taxon>
        <taxon>Adhaeribacter</taxon>
    </lineage>
</organism>
<proteinExistence type="predicted"/>
<dbReference type="SUPFAM" id="SSF55785">
    <property type="entry name" value="PYP-like sensor domain (PAS domain)"/>
    <property type="match status" value="1"/>
</dbReference>
<name>A0A369Q6B4_9BACT</name>
<dbReference type="AlphaFoldDB" id="A0A369Q6B4"/>
<accession>A0A369Q6B4</accession>
<dbReference type="Proteomes" id="UP000253919">
    <property type="component" value="Unassembled WGS sequence"/>
</dbReference>
<protein>
    <submittedName>
        <fullName evidence="1">Uncharacterized protein</fullName>
    </submittedName>
</protein>
<dbReference type="RefSeq" id="WP_115375854.1">
    <property type="nucleotide sequence ID" value="NZ_QASA01000002.1"/>
</dbReference>
<sequence length="72" mass="8200">MGRTPEQVLGKAIFEALPEVRDQGFRELLDQVMHTGEPFVANEVAALFQRNDQLETVYLNFVINLYMMIKGG</sequence>
<evidence type="ECO:0000313" key="1">
    <source>
        <dbReference type="EMBL" id="RDC58847.1"/>
    </source>
</evidence>